<evidence type="ECO:0000313" key="2">
    <source>
        <dbReference type="Proteomes" id="UP001365846"/>
    </source>
</evidence>
<dbReference type="Pfam" id="PF12482">
    <property type="entry name" value="DUF3701"/>
    <property type="match status" value="1"/>
</dbReference>
<dbReference type="EMBL" id="JBBKZU010000036">
    <property type="protein sequence ID" value="MEJ8816216.1"/>
    <property type="molecule type" value="Genomic_DNA"/>
</dbReference>
<protein>
    <submittedName>
        <fullName evidence="1">Phage integrase family protein</fullName>
    </submittedName>
</protein>
<reference evidence="1 2" key="1">
    <citation type="submission" date="2024-03" db="EMBL/GenBank/DDBJ databases">
        <title>Novel species of the genus Variovorax.</title>
        <authorList>
            <person name="Liu Q."/>
            <person name="Xin Y.-H."/>
        </authorList>
    </citation>
    <scope>NUCLEOTIDE SEQUENCE [LARGE SCALE GENOMIC DNA]</scope>
    <source>
        <strain evidence="1 2">KACC 18899</strain>
    </source>
</reference>
<dbReference type="RefSeq" id="WP_340361406.1">
    <property type="nucleotide sequence ID" value="NZ_JBBKZU010000036.1"/>
</dbReference>
<proteinExistence type="predicted"/>
<keyword evidence="2" id="KW-1185">Reference proteome</keyword>
<accession>A0ABU8VRC7</accession>
<organism evidence="1 2">
    <name type="scientific">Variovorax ureilyticus</name>
    <dbReference type="NCBI Taxonomy" id="1836198"/>
    <lineage>
        <taxon>Bacteria</taxon>
        <taxon>Pseudomonadati</taxon>
        <taxon>Pseudomonadota</taxon>
        <taxon>Betaproteobacteria</taxon>
        <taxon>Burkholderiales</taxon>
        <taxon>Comamonadaceae</taxon>
        <taxon>Variovorax</taxon>
    </lineage>
</organism>
<name>A0ABU8VRC7_9BURK</name>
<gene>
    <name evidence="1" type="ORF">WKW77_34575</name>
</gene>
<sequence>MTAAAARGSNASRRLHRGHFAFMRALIQGMEERAAWERYLQHEGEGGDRRRIRSTIHWIRDTFAAAARRERRPGVARLIHLDAARVAQRPAPRQPSLEEFALEQGLEDFSEDEQIEAYAAAYPNASQRGPGAGGNRRARLIERQLEALRWLEHLVVHDPEPGDAVEAWLNPTLAARLHRAGIHTMHELVETMNRTGARWWTRVPGIGVHKAARIADWLRAHAAQLKLPVSSHALVPRTQVPPAVLDAVVAPATAIRPLEKFLLPADLDGRAGLNRETAATCLTGARDDREAVLAWIAERAAPKDQSRAGQGAVPLSATQRSYRKEAERLLLWSVLERGKSLSSLDAEDATAFIRFLAAPPAEWCGPRANPRWSPLWRPLEGPLSASAQRQAIVILHGLFASLVRNCYLRGNPFRVLLRSAGRISAVAAGGDLDEESVAPDLSGPCEKQNRLLAMAGSMVVR</sequence>
<dbReference type="Proteomes" id="UP001365846">
    <property type="component" value="Unassembled WGS sequence"/>
</dbReference>
<evidence type="ECO:0000313" key="1">
    <source>
        <dbReference type="EMBL" id="MEJ8816216.1"/>
    </source>
</evidence>
<dbReference type="InterPro" id="IPR022169">
    <property type="entry name" value="DUF3701"/>
</dbReference>
<comment type="caution">
    <text evidence="1">The sequence shown here is derived from an EMBL/GenBank/DDBJ whole genome shotgun (WGS) entry which is preliminary data.</text>
</comment>